<dbReference type="KEGG" id="eiv:EIN_172780"/>
<proteinExistence type="predicted"/>
<name>A0A0A1U149_ENTIV</name>
<dbReference type="Gene3D" id="3.40.30.10">
    <property type="entry name" value="Glutaredoxin"/>
    <property type="match status" value="2"/>
</dbReference>
<dbReference type="OMA" id="FTITKNC"/>
<accession>A0A0A1U149</accession>
<dbReference type="PANTHER" id="PTHR22699:SF1">
    <property type="entry name" value="THIOREDOXIN DOMAIN-CONTAINING PROTEIN 16"/>
    <property type="match status" value="1"/>
</dbReference>
<dbReference type="GeneID" id="14883676"/>
<evidence type="ECO:0000313" key="2">
    <source>
        <dbReference type="EMBL" id="ELP84633.1"/>
    </source>
</evidence>
<protein>
    <recommendedName>
        <fullName evidence="1">Thioredoxin domain-containing protein</fullName>
    </recommendedName>
</protein>
<sequence length="484" mass="56200">MFLFIFLASTVQGIPFELSKRNFENYIQSKETCLVMFSVKTNCPYCKDHEREFTQLSSFVDTPFAIIFCEEDNVETCEKQHIQVMPTTILFKKGEQYRVLFGMHDYGDIKNWLNDMYLPTYVEIKTQKDLETYETLNYGTVLATFPSREVALSHDDIMNFIAEDIKRFKQQFLWIVNATIQTPTLTVRTLDNEKEVHTVTFPLIYNKEKKQDLLNLVLMAFIPVMVNKNIAEPILEQLDTPVLMYYYTTRMTKATILKKVAQKYRLKLPFLTSQAQKDSSLPGHGDGKYPLISITYKRDIFPFDETMPITEENIIEFVESFLADELTPVKLARKSQDWYLEKNPPIITADIFESYKKGVDSAFLFCGSSTPSCVEYIETTFAPIVELKTLPEGLKFGFVDIDQDDVIDIDKKWQYPLIVFFKSDSKKPHFLSIETTGPVEVINFINKHSTTKILLSTEEVESLVKDCKTKLEAYRINQHNKDEL</sequence>
<dbReference type="PANTHER" id="PTHR22699">
    <property type="entry name" value="THIOREDOXIN DOMAIN-CONTAINING PROTEIN 16"/>
    <property type="match status" value="1"/>
</dbReference>
<feature type="domain" description="Thioredoxin" evidence="1">
    <location>
        <begin position="17"/>
        <end position="114"/>
    </location>
</feature>
<dbReference type="InterPro" id="IPR040090">
    <property type="entry name" value="TXNDC16"/>
</dbReference>
<dbReference type="CDD" id="cd02947">
    <property type="entry name" value="TRX_family"/>
    <property type="match status" value="1"/>
</dbReference>
<dbReference type="EMBL" id="KB207112">
    <property type="protein sequence ID" value="ELP84633.1"/>
    <property type="molecule type" value="Genomic_DNA"/>
</dbReference>
<dbReference type="VEuPathDB" id="AmoebaDB:EIN_172780"/>
<keyword evidence="3" id="KW-1185">Reference proteome</keyword>
<dbReference type="RefSeq" id="XP_004183979.1">
    <property type="nucleotide sequence ID" value="XM_004183931.1"/>
</dbReference>
<dbReference type="AlphaFoldDB" id="A0A0A1U149"/>
<gene>
    <name evidence="2" type="ORF">EIN_172780</name>
</gene>
<reference evidence="2 3" key="1">
    <citation type="submission" date="2012-10" db="EMBL/GenBank/DDBJ databases">
        <authorList>
            <person name="Zafar N."/>
            <person name="Inman J."/>
            <person name="Hall N."/>
            <person name="Lorenzi H."/>
            <person name="Caler E."/>
        </authorList>
    </citation>
    <scope>NUCLEOTIDE SEQUENCE [LARGE SCALE GENOMIC DNA]</scope>
    <source>
        <strain evidence="2 3">IP1</strain>
    </source>
</reference>
<dbReference type="InterPro" id="IPR036249">
    <property type="entry name" value="Thioredoxin-like_sf"/>
</dbReference>
<dbReference type="SUPFAM" id="SSF52833">
    <property type="entry name" value="Thioredoxin-like"/>
    <property type="match status" value="2"/>
</dbReference>
<dbReference type="Pfam" id="PF00085">
    <property type="entry name" value="Thioredoxin"/>
    <property type="match status" value="1"/>
</dbReference>
<evidence type="ECO:0000259" key="1">
    <source>
        <dbReference type="Pfam" id="PF00085"/>
    </source>
</evidence>
<dbReference type="OrthoDB" id="427280at2759"/>
<dbReference type="Proteomes" id="UP000014680">
    <property type="component" value="Unassembled WGS sequence"/>
</dbReference>
<evidence type="ECO:0000313" key="3">
    <source>
        <dbReference type="Proteomes" id="UP000014680"/>
    </source>
</evidence>
<dbReference type="InterPro" id="IPR013766">
    <property type="entry name" value="Thioredoxin_domain"/>
</dbReference>
<organism evidence="2 3">
    <name type="scientific">Entamoeba invadens IP1</name>
    <dbReference type="NCBI Taxonomy" id="370355"/>
    <lineage>
        <taxon>Eukaryota</taxon>
        <taxon>Amoebozoa</taxon>
        <taxon>Evosea</taxon>
        <taxon>Archamoebae</taxon>
        <taxon>Mastigamoebida</taxon>
        <taxon>Entamoebidae</taxon>
        <taxon>Entamoeba</taxon>
    </lineage>
</organism>